<comment type="caution">
    <text evidence="1">The sequence shown here is derived from an EMBL/GenBank/DDBJ whole genome shotgun (WGS) entry which is preliminary data.</text>
</comment>
<reference evidence="1 2" key="1">
    <citation type="submission" date="2019-03" db="EMBL/GenBank/DDBJ databases">
        <title>Cohnella endophytica sp. nov., a novel endophytic bacterium isolated from bark of Sonneratia apetala.</title>
        <authorList>
            <person name="Tuo L."/>
        </authorList>
    </citation>
    <scope>NUCLEOTIDE SEQUENCE [LARGE SCALE GENOMIC DNA]</scope>
    <source>
        <strain evidence="1 2">CCTCC AB 208254</strain>
    </source>
</reference>
<dbReference type="PANTHER" id="PTHR37036:SF2">
    <property type="entry name" value="DUF1861 FAMILY PROTEIN"/>
    <property type="match status" value="1"/>
</dbReference>
<dbReference type="SUPFAM" id="SSF75005">
    <property type="entry name" value="Arabinanase/levansucrase/invertase"/>
    <property type="match status" value="1"/>
</dbReference>
<name>A0A4Y8LRG5_9BACL</name>
<dbReference type="Proteomes" id="UP000297900">
    <property type="component" value="Unassembled WGS sequence"/>
</dbReference>
<gene>
    <name evidence="1" type="ORF">E2980_17775</name>
</gene>
<protein>
    <submittedName>
        <fullName evidence="1">DUF1861 family protein</fullName>
    </submittedName>
</protein>
<dbReference type="AlphaFoldDB" id="A0A4Y8LRG5"/>
<dbReference type="RefSeq" id="WP_135153589.1">
    <property type="nucleotide sequence ID" value="NZ_SOMN01000030.1"/>
</dbReference>
<dbReference type="InterPro" id="IPR023296">
    <property type="entry name" value="Glyco_hydro_beta-prop_sf"/>
</dbReference>
<organism evidence="1 2">
    <name type="scientific">Cohnella luojiensis</name>
    <dbReference type="NCBI Taxonomy" id="652876"/>
    <lineage>
        <taxon>Bacteria</taxon>
        <taxon>Bacillati</taxon>
        <taxon>Bacillota</taxon>
        <taxon>Bacilli</taxon>
        <taxon>Bacillales</taxon>
        <taxon>Paenibacillaceae</taxon>
        <taxon>Cohnella</taxon>
    </lineage>
</organism>
<dbReference type="Gene3D" id="2.115.10.20">
    <property type="entry name" value="Glycosyl hydrolase domain, family 43"/>
    <property type="match status" value="1"/>
</dbReference>
<evidence type="ECO:0000313" key="1">
    <source>
        <dbReference type="EMBL" id="TFE23873.1"/>
    </source>
</evidence>
<dbReference type="InterPro" id="IPR015045">
    <property type="entry name" value="MPT-1-like_LmxM"/>
</dbReference>
<sequence length="316" mass="35012">MSVAHQTKTCNDLLKEYLAKPSACTNPLKLRFDGVGRNDVYNITAPFEDDGEQIIAGRVESRESEQSEIVFFVEREGVWTRHKDLPTFALQDPFHTRIGGELIIGGVQTYPHPEKENFLAWRTVFYRGSSIRNLSPFFTGPKGMKDIRLIGLADGTVGVFTRPQGTIGGLGKIGFTRIASLDELTVEAIDEAYLFEGQFIDAEWGGANEAHLLAGGRIGVLGHSACYDERMDRHYYPMVFTWDPETNSLTEIELIAVRDDFLPGMAKRIDLRDVVFSGGLIRNGDGTAHLYAGIGDAEAHRITIPDPFVPFEAKGA</sequence>
<proteinExistence type="predicted"/>
<dbReference type="Pfam" id="PF08950">
    <property type="entry name" value="DUF1861"/>
    <property type="match status" value="1"/>
</dbReference>
<accession>A0A4Y8LRG5</accession>
<dbReference type="OrthoDB" id="7544904at2"/>
<dbReference type="PANTHER" id="PTHR37036">
    <property type="match status" value="1"/>
</dbReference>
<evidence type="ECO:0000313" key="2">
    <source>
        <dbReference type="Proteomes" id="UP000297900"/>
    </source>
</evidence>
<keyword evidence="2" id="KW-1185">Reference proteome</keyword>
<dbReference type="EMBL" id="SOMN01000030">
    <property type="protein sequence ID" value="TFE23873.1"/>
    <property type="molecule type" value="Genomic_DNA"/>
</dbReference>